<dbReference type="PROSITE" id="PS50297">
    <property type="entry name" value="ANK_REP_REGION"/>
    <property type="match status" value="1"/>
</dbReference>
<dbReference type="EMBL" id="CAJNNV010028777">
    <property type="protein sequence ID" value="CAE8625753.1"/>
    <property type="molecule type" value="Genomic_DNA"/>
</dbReference>
<keyword evidence="2 3" id="KW-0040">ANK repeat</keyword>
<evidence type="ECO:0000313" key="6">
    <source>
        <dbReference type="Proteomes" id="UP000654075"/>
    </source>
</evidence>
<organism evidence="5 6">
    <name type="scientific">Polarella glacialis</name>
    <name type="common">Dinoflagellate</name>
    <dbReference type="NCBI Taxonomy" id="89957"/>
    <lineage>
        <taxon>Eukaryota</taxon>
        <taxon>Sar</taxon>
        <taxon>Alveolata</taxon>
        <taxon>Dinophyceae</taxon>
        <taxon>Suessiales</taxon>
        <taxon>Suessiaceae</taxon>
        <taxon>Polarella</taxon>
    </lineage>
</organism>
<reference evidence="5" key="1">
    <citation type="submission" date="2021-02" db="EMBL/GenBank/DDBJ databases">
        <authorList>
            <person name="Dougan E. K."/>
            <person name="Rhodes N."/>
            <person name="Thang M."/>
            <person name="Chan C."/>
        </authorList>
    </citation>
    <scope>NUCLEOTIDE SEQUENCE</scope>
</reference>
<feature type="coiled-coil region" evidence="4">
    <location>
        <begin position="920"/>
        <end position="1067"/>
    </location>
</feature>
<evidence type="ECO:0000313" key="5">
    <source>
        <dbReference type="EMBL" id="CAE8625753.1"/>
    </source>
</evidence>
<evidence type="ECO:0000256" key="1">
    <source>
        <dbReference type="ARBA" id="ARBA00022737"/>
    </source>
</evidence>
<gene>
    <name evidence="5" type="ORF">PGLA1383_LOCUS42735</name>
</gene>
<feature type="repeat" description="ANK" evidence="3">
    <location>
        <begin position="304"/>
        <end position="336"/>
    </location>
</feature>
<dbReference type="PROSITE" id="PS50088">
    <property type="entry name" value="ANK_REPEAT"/>
    <property type="match status" value="2"/>
</dbReference>
<dbReference type="InterPro" id="IPR036770">
    <property type="entry name" value="Ankyrin_rpt-contain_sf"/>
</dbReference>
<dbReference type="Proteomes" id="UP000654075">
    <property type="component" value="Unassembled WGS sequence"/>
</dbReference>
<name>A0A813GNV5_POLGL</name>
<dbReference type="SMART" id="SM00248">
    <property type="entry name" value="ANK"/>
    <property type="match status" value="5"/>
</dbReference>
<evidence type="ECO:0000256" key="4">
    <source>
        <dbReference type="SAM" id="Coils"/>
    </source>
</evidence>
<dbReference type="OrthoDB" id="416119at2759"/>
<keyword evidence="4" id="KW-0175">Coiled coil</keyword>
<proteinExistence type="predicted"/>
<evidence type="ECO:0000256" key="2">
    <source>
        <dbReference type="ARBA" id="ARBA00023043"/>
    </source>
</evidence>
<keyword evidence="1" id="KW-0677">Repeat</keyword>
<feature type="repeat" description="ANK" evidence="3">
    <location>
        <begin position="381"/>
        <end position="413"/>
    </location>
</feature>
<sequence length="1109" mass="121648">MSDFLEMKAVLPHEELMAQGLLVSYTKQLGPALFISHQWCRPHHPDPDFEQMTVLQEALRNVLSGEVKIGTSLLASLFNGMGIGIDEVQAQDLHSAYIWYDFFAVPQCLSHASNHPETELTDFQSAIRSIPSYVDQCNYFIILAPPILRPDLNDSLDYSTWCSRGWCRVERLVMHIAFNKTPVILVRASHHVILLPGLDYFQNPPGLGSFTMESDKGLVRELLEGVVLRQLEKLLDQGKLHHYRMLMSLREALFEGLGDGKRLVPPSIVALIESAAIKRSQALIYFDTFLLKYGFGSPCEKDEAGWTPLHYAAVAGDSLIMRSLIALQANVSMALPSHDADFCVLAGHTPIALSVRFSRNVAATRCLLQSGVSANETISLRGFVPLHVWAQLGSSEVLDCLVAFRADLNNVSNSWNFGPVQCAACLGATSAIGLLVKAKASASSGSSALTPLHLASMNFELGIADARMLVKAGCTVDARVDLGYDNPLGALVCAGAVLHRLGHDGNLSRWAFHVSGATAVLLAMTTGNFGFAQGLLEARADPQLKNYRGITAFEAAELHGFRFTKQWEVLEEASSEDQRSEDSTVSTGLALSGRAELDLFGKQAAIRALFPISERSSPNGPVAIFRAGYYDQGGKCHVSSPTLDFDFDPAFRAIVWSMRMYDGLRRRFRLGGSLGSEWTATNGILQGCPLAVFLVNALMAIWSRAVEASGPGIQTLSYADDPGILASSADALQAGINTTARFEELTDQKLHRVSAPTLLLQLLHTCVARPIIEFGAQKTASAACLGVPQVATSESRQRPDKRLPGPSCKNRPVNYKLRFATFLKKSAKEKTNFGSDLASAAAMFHAGCRVRVLRGREFPEFRGRQEGAVLDVNEECRNCHVLFDGREDPVQVAFKHLRISTRAADSAQAKNAKAEDGPSVEELQAENRQLQATRAKLEELLRLSYIQSKEAEDLQREIERKAQASVEELSEQLQDSEQAVSEVRCQFMATQRELSIAREEELRADLAAARSEAEFAESRSEVAALETACERETDAYDNARQSAKHEAAEWQAECQRLLKAQAAMQSEHDTSLKGAAELARLEAETCRSLRAELRQAVCSSCCRSRHFLG</sequence>
<evidence type="ECO:0000256" key="3">
    <source>
        <dbReference type="PROSITE-ProRule" id="PRU00023"/>
    </source>
</evidence>
<dbReference type="InterPro" id="IPR002110">
    <property type="entry name" value="Ankyrin_rpt"/>
</dbReference>
<dbReference type="AlphaFoldDB" id="A0A813GNV5"/>
<comment type="caution">
    <text evidence="5">The sequence shown here is derived from an EMBL/GenBank/DDBJ whole genome shotgun (WGS) entry which is preliminary data.</text>
</comment>
<dbReference type="SUPFAM" id="SSF48403">
    <property type="entry name" value="Ankyrin repeat"/>
    <property type="match status" value="1"/>
</dbReference>
<keyword evidence="6" id="KW-1185">Reference proteome</keyword>
<dbReference type="PANTHER" id="PTHR24198:SF165">
    <property type="entry name" value="ANKYRIN REPEAT-CONTAINING PROTEIN-RELATED"/>
    <property type="match status" value="1"/>
</dbReference>
<accession>A0A813GNV5</accession>
<dbReference type="PANTHER" id="PTHR24198">
    <property type="entry name" value="ANKYRIN REPEAT AND PROTEIN KINASE DOMAIN-CONTAINING PROTEIN"/>
    <property type="match status" value="1"/>
</dbReference>
<protein>
    <submittedName>
        <fullName evidence="5">Uncharacterized protein</fullName>
    </submittedName>
</protein>
<dbReference type="Gene3D" id="1.25.40.20">
    <property type="entry name" value="Ankyrin repeat-containing domain"/>
    <property type="match status" value="1"/>
</dbReference>
<dbReference type="Pfam" id="PF00023">
    <property type="entry name" value="Ank"/>
    <property type="match status" value="1"/>
</dbReference>